<proteinExistence type="predicted"/>
<sequence>MQCRLLALPVELLHEIATYLLPFQRVIFSLTCKALRNTVGTGSPQWPKELFKEDVLELLPLLQRDIPQYRLCSPCKTLHLPSRSVVKLSSNKLQRGKILHPMVQAYLQAPDEKKCINLLYWLSPEHLRLAAAKQICISTLRCSGTISLSTAFPTVPELHGGAFNFTITPVMNRKNVIFHAVYEVIFVCAPVRYWANSHTRKLLSYFDMRCCLHCSTGQMLDEMLCVLSHRNDGLPHGVMHNCVRAWDANEEEGCGHHSHACKCAVEYRIERVMKEGETAPVGIRVSIWQWLGDRSDDWVLRQKGVLRNLYEEAIMEVEWKD</sequence>
<dbReference type="SMART" id="SM00256">
    <property type="entry name" value="FBOX"/>
    <property type="match status" value="1"/>
</dbReference>
<reference evidence="2" key="1">
    <citation type="journal article" date="2020" name="Stud. Mycol.">
        <title>101 Dothideomycetes genomes: a test case for predicting lifestyles and emergence of pathogens.</title>
        <authorList>
            <person name="Haridas S."/>
            <person name="Albert R."/>
            <person name="Binder M."/>
            <person name="Bloem J."/>
            <person name="Labutti K."/>
            <person name="Salamov A."/>
            <person name="Andreopoulos B."/>
            <person name="Baker S."/>
            <person name="Barry K."/>
            <person name="Bills G."/>
            <person name="Bluhm B."/>
            <person name="Cannon C."/>
            <person name="Castanera R."/>
            <person name="Culley D."/>
            <person name="Daum C."/>
            <person name="Ezra D."/>
            <person name="Gonzalez J."/>
            <person name="Henrissat B."/>
            <person name="Kuo A."/>
            <person name="Liang C."/>
            <person name="Lipzen A."/>
            <person name="Lutzoni F."/>
            <person name="Magnuson J."/>
            <person name="Mondo S."/>
            <person name="Nolan M."/>
            <person name="Ohm R."/>
            <person name="Pangilinan J."/>
            <person name="Park H.-J."/>
            <person name="Ramirez L."/>
            <person name="Alfaro M."/>
            <person name="Sun H."/>
            <person name="Tritt A."/>
            <person name="Yoshinaga Y."/>
            <person name="Zwiers L.-H."/>
            <person name="Turgeon B."/>
            <person name="Goodwin S."/>
            <person name="Spatafora J."/>
            <person name="Crous P."/>
            <person name="Grigoriev I."/>
        </authorList>
    </citation>
    <scope>NUCLEOTIDE SEQUENCE</scope>
    <source>
        <strain evidence="2">CBS 125425</strain>
    </source>
</reference>
<dbReference type="SUPFAM" id="SSF81383">
    <property type="entry name" value="F-box domain"/>
    <property type="match status" value="1"/>
</dbReference>
<accession>A0A9P4QZA0</accession>
<gene>
    <name evidence="2" type="ORF">EJ04DRAFT_521825</name>
</gene>
<dbReference type="Proteomes" id="UP000799444">
    <property type="component" value="Unassembled WGS sequence"/>
</dbReference>
<feature type="domain" description="F-box" evidence="1">
    <location>
        <begin position="2"/>
        <end position="49"/>
    </location>
</feature>
<dbReference type="AlphaFoldDB" id="A0A9P4QZA0"/>
<organism evidence="2 3">
    <name type="scientific">Polyplosphaeria fusca</name>
    <dbReference type="NCBI Taxonomy" id="682080"/>
    <lineage>
        <taxon>Eukaryota</taxon>
        <taxon>Fungi</taxon>
        <taxon>Dikarya</taxon>
        <taxon>Ascomycota</taxon>
        <taxon>Pezizomycotina</taxon>
        <taxon>Dothideomycetes</taxon>
        <taxon>Pleosporomycetidae</taxon>
        <taxon>Pleosporales</taxon>
        <taxon>Tetraplosphaeriaceae</taxon>
        <taxon>Polyplosphaeria</taxon>
    </lineage>
</organism>
<dbReference type="InterPro" id="IPR036047">
    <property type="entry name" value="F-box-like_dom_sf"/>
</dbReference>
<protein>
    <recommendedName>
        <fullName evidence="1">F-box domain-containing protein</fullName>
    </recommendedName>
</protein>
<name>A0A9P4QZA0_9PLEO</name>
<evidence type="ECO:0000259" key="1">
    <source>
        <dbReference type="PROSITE" id="PS50181"/>
    </source>
</evidence>
<evidence type="ECO:0000313" key="2">
    <source>
        <dbReference type="EMBL" id="KAF2736608.1"/>
    </source>
</evidence>
<dbReference type="Pfam" id="PF00646">
    <property type="entry name" value="F-box"/>
    <property type="match status" value="1"/>
</dbReference>
<keyword evidence="3" id="KW-1185">Reference proteome</keyword>
<comment type="caution">
    <text evidence="2">The sequence shown here is derived from an EMBL/GenBank/DDBJ whole genome shotgun (WGS) entry which is preliminary data.</text>
</comment>
<dbReference type="EMBL" id="ML996123">
    <property type="protein sequence ID" value="KAF2736608.1"/>
    <property type="molecule type" value="Genomic_DNA"/>
</dbReference>
<dbReference type="PROSITE" id="PS50181">
    <property type="entry name" value="FBOX"/>
    <property type="match status" value="1"/>
</dbReference>
<dbReference type="InterPro" id="IPR001810">
    <property type="entry name" value="F-box_dom"/>
</dbReference>
<dbReference type="OrthoDB" id="3766406at2759"/>
<evidence type="ECO:0000313" key="3">
    <source>
        <dbReference type="Proteomes" id="UP000799444"/>
    </source>
</evidence>